<gene>
    <name evidence="1" type="ORF">BB561_006518</name>
</gene>
<sequence>MQQDMQEKIFEAINDLTKKGAQQAQDMEAQNIECDDPHEKVRAPMVEVESYPRLIEAIPSLETDFFRSPIPEEERKEIIYEAIGATIAARAGISTDAILTQANWSSYYMFSSYYKLSNDSYSNITESVFSELT</sequence>
<proteinExistence type="predicted"/>
<reference evidence="1 2" key="1">
    <citation type="journal article" date="2018" name="MBio">
        <title>Comparative Genomics Reveals the Core Gene Toolbox for the Fungus-Insect Symbiosis.</title>
        <authorList>
            <person name="Wang Y."/>
            <person name="Stata M."/>
            <person name="Wang W."/>
            <person name="Stajich J.E."/>
            <person name="White M.M."/>
            <person name="Moncalvo J.M."/>
        </authorList>
    </citation>
    <scope>NUCLEOTIDE SEQUENCE [LARGE SCALE GENOMIC DNA]</scope>
    <source>
        <strain evidence="1 2">SWE-8-4</strain>
    </source>
</reference>
<evidence type="ECO:0000313" key="2">
    <source>
        <dbReference type="Proteomes" id="UP000245383"/>
    </source>
</evidence>
<dbReference type="OrthoDB" id="5545891at2759"/>
<name>A0A2T9Y3I1_9FUNG</name>
<keyword evidence="2" id="KW-1185">Reference proteome</keyword>
<dbReference type="EMBL" id="MBFR01000590">
    <property type="protein sequence ID" value="PVU86863.1"/>
    <property type="molecule type" value="Genomic_DNA"/>
</dbReference>
<protein>
    <submittedName>
        <fullName evidence="1">Uncharacterized protein</fullName>
    </submittedName>
</protein>
<dbReference type="Proteomes" id="UP000245383">
    <property type="component" value="Unassembled WGS sequence"/>
</dbReference>
<organism evidence="1 2">
    <name type="scientific">Smittium simulii</name>
    <dbReference type="NCBI Taxonomy" id="133385"/>
    <lineage>
        <taxon>Eukaryota</taxon>
        <taxon>Fungi</taxon>
        <taxon>Fungi incertae sedis</taxon>
        <taxon>Zoopagomycota</taxon>
        <taxon>Kickxellomycotina</taxon>
        <taxon>Harpellomycetes</taxon>
        <taxon>Harpellales</taxon>
        <taxon>Legeriomycetaceae</taxon>
        <taxon>Smittium</taxon>
    </lineage>
</organism>
<accession>A0A2T9Y3I1</accession>
<evidence type="ECO:0000313" key="1">
    <source>
        <dbReference type="EMBL" id="PVU86863.1"/>
    </source>
</evidence>
<comment type="caution">
    <text evidence="1">The sequence shown here is derived from an EMBL/GenBank/DDBJ whole genome shotgun (WGS) entry which is preliminary data.</text>
</comment>
<dbReference type="AlphaFoldDB" id="A0A2T9Y3I1"/>